<organism evidence="2 3">
    <name type="scientific">Mycena citricolor</name>
    <dbReference type="NCBI Taxonomy" id="2018698"/>
    <lineage>
        <taxon>Eukaryota</taxon>
        <taxon>Fungi</taxon>
        <taxon>Dikarya</taxon>
        <taxon>Basidiomycota</taxon>
        <taxon>Agaricomycotina</taxon>
        <taxon>Agaricomycetes</taxon>
        <taxon>Agaricomycetidae</taxon>
        <taxon>Agaricales</taxon>
        <taxon>Marasmiineae</taxon>
        <taxon>Mycenaceae</taxon>
        <taxon>Mycena</taxon>
    </lineage>
</organism>
<reference evidence="2" key="1">
    <citation type="submission" date="2023-11" db="EMBL/GenBank/DDBJ databases">
        <authorList>
            <person name="De Vega J J."/>
            <person name="De Vega J J."/>
        </authorList>
    </citation>
    <scope>NUCLEOTIDE SEQUENCE</scope>
</reference>
<name>A0AAD2K103_9AGAR</name>
<gene>
    <name evidence="2" type="ORF">MYCIT1_LOCUS17514</name>
</gene>
<protein>
    <submittedName>
        <fullName evidence="2">Uncharacterized protein</fullName>
    </submittedName>
</protein>
<proteinExistence type="predicted"/>
<feature type="compositionally biased region" description="Low complexity" evidence="1">
    <location>
        <begin position="40"/>
        <end position="49"/>
    </location>
</feature>
<sequence>MPWVAATHRQSPCPRLWGAMETMRTGVRQAVEAGAMHATGAPGAPGDDGQALHQAADEAEGGMEVTQRALDLARQLRCCWASPRVSFLRSVPHTHLRQWGFQSRWSPGQRRPALAEQTTHSSGRVGVRLVRVLGEGREP</sequence>
<dbReference type="Proteomes" id="UP001295794">
    <property type="component" value="Unassembled WGS sequence"/>
</dbReference>
<evidence type="ECO:0000313" key="2">
    <source>
        <dbReference type="EMBL" id="CAK5272021.1"/>
    </source>
</evidence>
<comment type="caution">
    <text evidence="2">The sequence shown here is derived from an EMBL/GenBank/DDBJ whole genome shotgun (WGS) entry which is preliminary data.</text>
</comment>
<dbReference type="EMBL" id="CAVNYO010000180">
    <property type="protein sequence ID" value="CAK5272021.1"/>
    <property type="molecule type" value="Genomic_DNA"/>
</dbReference>
<accession>A0AAD2K103</accession>
<evidence type="ECO:0000313" key="3">
    <source>
        <dbReference type="Proteomes" id="UP001295794"/>
    </source>
</evidence>
<evidence type="ECO:0000256" key="1">
    <source>
        <dbReference type="SAM" id="MobiDB-lite"/>
    </source>
</evidence>
<dbReference type="AlphaFoldDB" id="A0AAD2K103"/>
<feature type="region of interest" description="Disordered" evidence="1">
    <location>
        <begin position="37"/>
        <end position="60"/>
    </location>
</feature>
<keyword evidence="3" id="KW-1185">Reference proteome</keyword>